<dbReference type="InterPro" id="IPR044249">
    <property type="entry name" value="XERICO-like"/>
</dbReference>
<dbReference type="PANTHER" id="PTHR47258:SF3">
    <property type="entry name" value="F21J9.24-RELATED"/>
    <property type="match status" value="1"/>
</dbReference>
<dbReference type="GO" id="GO:0008270">
    <property type="term" value="F:zinc ion binding"/>
    <property type="evidence" value="ECO:0007669"/>
    <property type="project" value="UniProtKB-KW"/>
</dbReference>
<dbReference type="InterPro" id="IPR001841">
    <property type="entry name" value="Znf_RING"/>
</dbReference>
<organism evidence="3 4">
    <name type="scientific">Fraxinus pennsylvanica</name>
    <dbReference type="NCBI Taxonomy" id="56036"/>
    <lineage>
        <taxon>Eukaryota</taxon>
        <taxon>Viridiplantae</taxon>
        <taxon>Streptophyta</taxon>
        <taxon>Embryophyta</taxon>
        <taxon>Tracheophyta</taxon>
        <taxon>Spermatophyta</taxon>
        <taxon>Magnoliopsida</taxon>
        <taxon>eudicotyledons</taxon>
        <taxon>Gunneridae</taxon>
        <taxon>Pentapetalae</taxon>
        <taxon>asterids</taxon>
        <taxon>lamiids</taxon>
        <taxon>Lamiales</taxon>
        <taxon>Oleaceae</taxon>
        <taxon>Oleeae</taxon>
        <taxon>Fraxinus</taxon>
    </lineage>
</organism>
<dbReference type="PROSITE" id="PS50089">
    <property type="entry name" value="ZF_RING_2"/>
    <property type="match status" value="1"/>
</dbReference>
<evidence type="ECO:0000313" key="3">
    <source>
        <dbReference type="EMBL" id="CAI9785330.1"/>
    </source>
</evidence>
<evidence type="ECO:0000259" key="2">
    <source>
        <dbReference type="PROSITE" id="PS50089"/>
    </source>
</evidence>
<keyword evidence="1" id="KW-0862">Zinc</keyword>
<dbReference type="AlphaFoldDB" id="A0AAD2ABU6"/>
<evidence type="ECO:0000313" key="4">
    <source>
        <dbReference type="Proteomes" id="UP000834106"/>
    </source>
</evidence>
<dbReference type="Pfam" id="PF13639">
    <property type="entry name" value="zf-RING_2"/>
    <property type="match status" value="1"/>
</dbReference>
<keyword evidence="4" id="KW-1185">Reference proteome</keyword>
<reference evidence="3" key="1">
    <citation type="submission" date="2023-05" db="EMBL/GenBank/DDBJ databases">
        <authorList>
            <person name="Huff M."/>
        </authorList>
    </citation>
    <scope>NUCLEOTIDE SEQUENCE</scope>
</reference>
<gene>
    <name evidence="3" type="ORF">FPE_LOCUS32760</name>
</gene>
<keyword evidence="1" id="KW-0479">Metal-binding</keyword>
<dbReference type="SMART" id="SM00184">
    <property type="entry name" value="RING"/>
    <property type="match status" value="1"/>
</dbReference>
<sequence length="135" mass="15675">MLQQSGVLNYTILIVTQLKWAWDYLLYQSFHSNGIILPEYVDDISITRYESNGSTVECAVCLCGIDDGDETRELSCNHLFHRVCLDRWLGYGHVTCPLCRNNVKPHRLAANGYQEEILINFCAARSRDRCTWWLR</sequence>
<dbReference type="InterPro" id="IPR013083">
    <property type="entry name" value="Znf_RING/FYVE/PHD"/>
</dbReference>
<dbReference type="SUPFAM" id="SSF57850">
    <property type="entry name" value="RING/U-box"/>
    <property type="match status" value="1"/>
</dbReference>
<protein>
    <recommendedName>
        <fullName evidence="2">RING-type domain-containing protein</fullName>
    </recommendedName>
</protein>
<proteinExistence type="predicted"/>
<name>A0AAD2ABU6_9LAMI</name>
<dbReference type="Gene3D" id="3.30.40.10">
    <property type="entry name" value="Zinc/RING finger domain, C3HC4 (zinc finger)"/>
    <property type="match status" value="1"/>
</dbReference>
<feature type="domain" description="RING-type" evidence="2">
    <location>
        <begin position="58"/>
        <end position="100"/>
    </location>
</feature>
<keyword evidence="1" id="KW-0863">Zinc-finger</keyword>
<dbReference type="PANTHER" id="PTHR47258">
    <property type="match status" value="1"/>
</dbReference>
<evidence type="ECO:0000256" key="1">
    <source>
        <dbReference type="PROSITE-ProRule" id="PRU00175"/>
    </source>
</evidence>
<accession>A0AAD2ABU6</accession>
<dbReference type="EMBL" id="OU503056">
    <property type="protein sequence ID" value="CAI9785330.1"/>
    <property type="molecule type" value="Genomic_DNA"/>
</dbReference>
<dbReference type="Proteomes" id="UP000834106">
    <property type="component" value="Chromosome 21"/>
</dbReference>
<dbReference type="CDD" id="cd16448">
    <property type="entry name" value="RING-H2"/>
    <property type="match status" value="1"/>
</dbReference>